<feature type="non-terminal residue" evidence="2">
    <location>
        <position position="1"/>
    </location>
</feature>
<sequence>KEKIETASTVTSIIPASTVNYDHNSTVIIAQNHQPEPISSELISLDIRNTLQKANNLANNQEPAITPQAAPKKVIDVIMAEANHLHKEKGHGHCHKKPQWTYTKPARRLAAQRVPDPCRSVEKLHEFLPTCEKIPGPSQHLQVTQWMAFIDGKEVHDAFNSIMEEKQPSNTQASAKNSPSSHQQQFQHEKAATHSNQGQRQGTSHKNIHPGIQNPKHSAGCHGECISDGQNNDGIAEKGGSQVKISEIISDIFNSIPELYETINDLKTHVSDKDSSICNNLKKTA</sequence>
<dbReference type="EMBL" id="AVOT02058573">
    <property type="protein sequence ID" value="MBW0552438.1"/>
    <property type="molecule type" value="Genomic_DNA"/>
</dbReference>
<feature type="region of interest" description="Disordered" evidence="1">
    <location>
        <begin position="166"/>
        <end position="225"/>
    </location>
</feature>
<gene>
    <name evidence="2" type="ORF">O181_092153</name>
</gene>
<organism evidence="2 3">
    <name type="scientific">Austropuccinia psidii MF-1</name>
    <dbReference type="NCBI Taxonomy" id="1389203"/>
    <lineage>
        <taxon>Eukaryota</taxon>
        <taxon>Fungi</taxon>
        <taxon>Dikarya</taxon>
        <taxon>Basidiomycota</taxon>
        <taxon>Pucciniomycotina</taxon>
        <taxon>Pucciniomycetes</taxon>
        <taxon>Pucciniales</taxon>
        <taxon>Sphaerophragmiaceae</taxon>
        <taxon>Austropuccinia</taxon>
    </lineage>
</organism>
<dbReference type="Proteomes" id="UP000765509">
    <property type="component" value="Unassembled WGS sequence"/>
</dbReference>
<evidence type="ECO:0000313" key="3">
    <source>
        <dbReference type="Proteomes" id="UP000765509"/>
    </source>
</evidence>
<feature type="compositionally biased region" description="Polar residues" evidence="1">
    <location>
        <begin position="193"/>
        <end position="205"/>
    </location>
</feature>
<protein>
    <submittedName>
        <fullName evidence="2">Uncharacterized protein</fullName>
    </submittedName>
</protein>
<evidence type="ECO:0000313" key="2">
    <source>
        <dbReference type="EMBL" id="MBW0552438.1"/>
    </source>
</evidence>
<evidence type="ECO:0000256" key="1">
    <source>
        <dbReference type="SAM" id="MobiDB-lite"/>
    </source>
</evidence>
<dbReference type="AlphaFoldDB" id="A0A9Q3P844"/>
<name>A0A9Q3P844_9BASI</name>
<feature type="compositionally biased region" description="Polar residues" evidence="1">
    <location>
        <begin position="168"/>
        <end position="186"/>
    </location>
</feature>
<proteinExistence type="predicted"/>
<reference evidence="2" key="1">
    <citation type="submission" date="2021-03" db="EMBL/GenBank/DDBJ databases">
        <title>Draft genome sequence of rust myrtle Austropuccinia psidii MF-1, a brazilian biotype.</title>
        <authorList>
            <person name="Quecine M.C."/>
            <person name="Pachon D.M.R."/>
            <person name="Bonatelli M.L."/>
            <person name="Correr F.H."/>
            <person name="Franceschini L.M."/>
            <person name="Leite T.F."/>
            <person name="Margarido G.R.A."/>
            <person name="Almeida C.A."/>
            <person name="Ferrarezi J.A."/>
            <person name="Labate C.A."/>
        </authorList>
    </citation>
    <scope>NUCLEOTIDE SEQUENCE</scope>
    <source>
        <strain evidence="2">MF-1</strain>
    </source>
</reference>
<comment type="caution">
    <text evidence="2">The sequence shown here is derived from an EMBL/GenBank/DDBJ whole genome shotgun (WGS) entry which is preliminary data.</text>
</comment>
<keyword evidence="3" id="KW-1185">Reference proteome</keyword>
<accession>A0A9Q3P844</accession>